<sequence length="216" mass="22975">MSTSEIERLLDIGRRAPSVPAGLAAGYLPSFESVVAVTSSTAAVMTTVGVYESARLSPKTGQQRRGLHVHFNQDRTAEAVIAHTDREARLPPAIRFLDHAGGVGHTTYLTSPSDLWALGCLSLSATTPRALPRETVAMQVPPSGARKAPRSVDRQVVPHVLAYLAALRFPLAIVLSNASCIHCDDGPLEDVSQAGDLVFVRMARTTLSFDPVLIGG</sequence>
<name>A0AAE3N038_9HYPH</name>
<evidence type="ECO:0000313" key="2">
    <source>
        <dbReference type="Proteomes" id="UP001208771"/>
    </source>
</evidence>
<reference evidence="1" key="1">
    <citation type="submission" date="2022-07" db="EMBL/GenBank/DDBJ databases">
        <title>Ectorhizobium quercum gen.nov., sp. nov.</title>
        <authorList>
            <person name="Ma T."/>
            <person name="Li Y."/>
        </authorList>
    </citation>
    <scope>NUCLEOTIDE SEQUENCE</scope>
    <source>
        <strain evidence="1">BDR2-2</strain>
    </source>
</reference>
<dbReference type="EMBL" id="JANFPI010000003">
    <property type="protein sequence ID" value="MCX8997274.1"/>
    <property type="molecule type" value="Genomic_DNA"/>
</dbReference>
<dbReference type="Proteomes" id="UP001208771">
    <property type="component" value="Unassembled WGS sequence"/>
</dbReference>
<organism evidence="1 2">
    <name type="scientific">Ectorhizobium quercum</name>
    <dbReference type="NCBI Taxonomy" id="2965071"/>
    <lineage>
        <taxon>Bacteria</taxon>
        <taxon>Pseudomonadati</taxon>
        <taxon>Pseudomonadota</taxon>
        <taxon>Alphaproteobacteria</taxon>
        <taxon>Hyphomicrobiales</taxon>
        <taxon>Rhizobiaceae</taxon>
        <taxon>Ectorhizobium</taxon>
    </lineage>
</organism>
<dbReference type="AlphaFoldDB" id="A0AAE3N038"/>
<comment type="caution">
    <text evidence="1">The sequence shown here is derived from an EMBL/GenBank/DDBJ whole genome shotgun (WGS) entry which is preliminary data.</text>
</comment>
<keyword evidence="2" id="KW-1185">Reference proteome</keyword>
<dbReference type="RefSeq" id="WP_306411067.1">
    <property type="nucleotide sequence ID" value="NZ_JANFPI010000003.1"/>
</dbReference>
<accession>A0AAE3N038</accession>
<gene>
    <name evidence="1" type="ORF">NOF55_09170</name>
</gene>
<evidence type="ECO:0000313" key="1">
    <source>
        <dbReference type="EMBL" id="MCX8997274.1"/>
    </source>
</evidence>
<protein>
    <submittedName>
        <fullName evidence="1">Uncharacterized protein</fullName>
    </submittedName>
</protein>
<dbReference type="SUPFAM" id="SSF144064">
    <property type="entry name" value="Heme iron utilization protein-like"/>
    <property type="match status" value="1"/>
</dbReference>
<proteinExistence type="predicted"/>